<dbReference type="RefSeq" id="WP_108737464.1">
    <property type="nucleotide sequence ID" value="NZ_CP020919.1"/>
</dbReference>
<evidence type="ECO:0000313" key="4">
    <source>
        <dbReference type="Proteomes" id="UP000244677"/>
    </source>
</evidence>
<feature type="transmembrane region" description="Helical" evidence="1">
    <location>
        <begin position="24"/>
        <end position="42"/>
    </location>
</feature>
<keyword evidence="3" id="KW-0808">Transferase</keyword>
<feature type="transmembrane region" description="Helical" evidence="1">
    <location>
        <begin position="62"/>
        <end position="83"/>
    </location>
</feature>
<proteinExistence type="predicted"/>
<accession>A0A2S1LQ87</accession>
<dbReference type="Proteomes" id="UP000244677">
    <property type="component" value="Chromosome"/>
</dbReference>
<reference evidence="3 4" key="1">
    <citation type="submission" date="2017-04" db="EMBL/GenBank/DDBJ databases">
        <title>Complete genome sequence of Flavobacterium kingsejong AJ004.</title>
        <authorList>
            <person name="Lee P.C."/>
        </authorList>
    </citation>
    <scope>NUCLEOTIDE SEQUENCE [LARGE SCALE GENOMIC DNA]</scope>
    <source>
        <strain evidence="3 4">AJ004</strain>
    </source>
</reference>
<keyword evidence="1" id="KW-0472">Membrane</keyword>
<evidence type="ECO:0000259" key="2">
    <source>
        <dbReference type="Pfam" id="PF13239"/>
    </source>
</evidence>
<evidence type="ECO:0000313" key="3">
    <source>
        <dbReference type="EMBL" id="AWG25920.1"/>
    </source>
</evidence>
<gene>
    <name evidence="3" type="ORF">FK004_12150</name>
</gene>
<dbReference type="OrthoDB" id="8965954at2"/>
<name>A0A2S1LQ87_9FLAO</name>
<evidence type="ECO:0000256" key="1">
    <source>
        <dbReference type="SAM" id="Phobius"/>
    </source>
</evidence>
<dbReference type="KEGG" id="fki:FK004_12150"/>
<keyword evidence="1" id="KW-1133">Transmembrane helix</keyword>
<keyword evidence="1" id="KW-0812">Transmembrane</keyword>
<dbReference type="AlphaFoldDB" id="A0A2S1LQ87"/>
<dbReference type="InterPro" id="IPR025698">
    <property type="entry name" value="2TM_dom"/>
</dbReference>
<dbReference type="GO" id="GO:0016301">
    <property type="term" value="F:kinase activity"/>
    <property type="evidence" value="ECO:0007669"/>
    <property type="project" value="UniProtKB-KW"/>
</dbReference>
<protein>
    <submittedName>
        <fullName evidence="3">Histidine kinase</fullName>
    </submittedName>
</protein>
<dbReference type="Pfam" id="PF13239">
    <property type="entry name" value="2TM"/>
    <property type="match status" value="1"/>
</dbReference>
<sequence length="105" mass="12830">MEIKNTFENQRLERARRRVKKIAGFYRHLLIYILVNLFLVTLEYFRLETGESFFTFNTFSTAFFWGIGLFFHAFNVFGPNLFLGSDWEERKIRELMKKEEQQKWS</sequence>
<keyword evidence="3" id="KW-0418">Kinase</keyword>
<feature type="domain" description="2TM" evidence="2">
    <location>
        <begin position="13"/>
        <end position="97"/>
    </location>
</feature>
<organism evidence="3 4">
    <name type="scientific">Flavobacterium kingsejongi</name>
    <dbReference type="NCBI Taxonomy" id="1678728"/>
    <lineage>
        <taxon>Bacteria</taxon>
        <taxon>Pseudomonadati</taxon>
        <taxon>Bacteroidota</taxon>
        <taxon>Flavobacteriia</taxon>
        <taxon>Flavobacteriales</taxon>
        <taxon>Flavobacteriaceae</taxon>
        <taxon>Flavobacterium</taxon>
    </lineage>
</organism>
<keyword evidence="4" id="KW-1185">Reference proteome</keyword>
<dbReference type="EMBL" id="CP020919">
    <property type="protein sequence ID" value="AWG25920.1"/>
    <property type="molecule type" value="Genomic_DNA"/>
</dbReference>